<feature type="signal peptide" evidence="2">
    <location>
        <begin position="1"/>
        <end position="17"/>
    </location>
</feature>
<proteinExistence type="predicted"/>
<keyword evidence="4" id="KW-0418">Kinase</keyword>
<feature type="region of interest" description="Disordered" evidence="1">
    <location>
        <begin position="63"/>
        <end position="89"/>
    </location>
</feature>
<dbReference type="Proteomes" id="UP001652582">
    <property type="component" value="Chromosome 16"/>
</dbReference>
<gene>
    <name evidence="4" type="primary">LOC128198876</name>
</gene>
<keyword evidence="3" id="KW-1185">Reference proteome</keyword>
<accession>A0ABM3LT85</accession>
<evidence type="ECO:0000313" key="3">
    <source>
        <dbReference type="Proteomes" id="UP001652582"/>
    </source>
</evidence>
<feature type="region of interest" description="Disordered" evidence="1">
    <location>
        <begin position="312"/>
        <end position="331"/>
    </location>
</feature>
<sequence>MQFSIYLTVAFLAFAAAEKLDVGPQVFAEHQPASKSSLKPDKRSVVQEYTLYLTPDEIKALQGIQSSENVEKAQSPKESQSQQEKEDDQQLKWYNSQFLPESSQLEIQAAQDAFLHKQNLNSGIQQGNYQYINLYSEETPKEEPKEIQTEAEDAKQFEEFYKWQKEQDEKIKQESNLKTDDKQKNQLEIRGLASHDIFFQKQKVDSDIQQGKYQYINLYSEEIPTEQQKEVKTENVNNFEKYFDWQKKQDEENKKQIKQEIDLQKEAKWKPFYTISAKHHENKILNEQLKQQWDSILDHNRIQLKTLSSAPKEAQELKQNEKSTEQIQSTTKSEIEKEIENILRDHRAFELSQQNGVSLAEAINKRPPILIHKEVSVTKHLPVPFVKKVKVPVPTPVLVPVPEPYQVKIPHPYPVLYKL</sequence>
<evidence type="ECO:0000313" key="4">
    <source>
        <dbReference type="RefSeq" id="XP_052742290.1"/>
    </source>
</evidence>
<protein>
    <submittedName>
        <fullName evidence="4">Probable inactive protein kinase DDB_G0270444</fullName>
    </submittedName>
</protein>
<dbReference type="RefSeq" id="XP_052742290.1">
    <property type="nucleotide sequence ID" value="XM_052886330.1"/>
</dbReference>
<name>A0ABM3LT85_BICAN</name>
<dbReference type="GO" id="GO:0016301">
    <property type="term" value="F:kinase activity"/>
    <property type="evidence" value="ECO:0007669"/>
    <property type="project" value="UniProtKB-KW"/>
</dbReference>
<dbReference type="GeneID" id="128198876"/>
<keyword evidence="2" id="KW-0732">Signal</keyword>
<feature type="chain" id="PRO_5046216188" evidence="2">
    <location>
        <begin position="18"/>
        <end position="419"/>
    </location>
</feature>
<evidence type="ECO:0000256" key="1">
    <source>
        <dbReference type="SAM" id="MobiDB-lite"/>
    </source>
</evidence>
<organism evidence="3 4">
    <name type="scientific">Bicyclus anynana</name>
    <name type="common">Squinting bush brown butterfly</name>
    <dbReference type="NCBI Taxonomy" id="110368"/>
    <lineage>
        <taxon>Eukaryota</taxon>
        <taxon>Metazoa</taxon>
        <taxon>Ecdysozoa</taxon>
        <taxon>Arthropoda</taxon>
        <taxon>Hexapoda</taxon>
        <taxon>Insecta</taxon>
        <taxon>Pterygota</taxon>
        <taxon>Neoptera</taxon>
        <taxon>Endopterygota</taxon>
        <taxon>Lepidoptera</taxon>
        <taxon>Glossata</taxon>
        <taxon>Ditrysia</taxon>
        <taxon>Papilionoidea</taxon>
        <taxon>Nymphalidae</taxon>
        <taxon>Satyrinae</taxon>
        <taxon>Satyrini</taxon>
        <taxon>Mycalesina</taxon>
        <taxon>Bicyclus</taxon>
    </lineage>
</organism>
<reference evidence="4" key="1">
    <citation type="submission" date="2025-08" db="UniProtKB">
        <authorList>
            <consortium name="RefSeq"/>
        </authorList>
    </citation>
    <scope>IDENTIFICATION</scope>
</reference>
<feature type="compositionally biased region" description="Basic and acidic residues" evidence="1">
    <location>
        <begin position="313"/>
        <end position="324"/>
    </location>
</feature>
<keyword evidence="4" id="KW-0808">Transferase</keyword>
<evidence type="ECO:0000256" key="2">
    <source>
        <dbReference type="SAM" id="SignalP"/>
    </source>
</evidence>